<dbReference type="EMBL" id="KN846989">
    <property type="protein sequence ID" value="KIW92352.1"/>
    <property type="molecule type" value="Genomic_DNA"/>
</dbReference>
<dbReference type="VEuPathDB" id="FungiDB:Z519_07336"/>
<evidence type="ECO:0008006" key="3">
    <source>
        <dbReference type="Google" id="ProtNLM"/>
    </source>
</evidence>
<dbReference type="Proteomes" id="UP000053789">
    <property type="component" value="Unassembled WGS sequence"/>
</dbReference>
<dbReference type="AlphaFoldDB" id="A0A0D2G0T4"/>
<evidence type="ECO:0000313" key="1">
    <source>
        <dbReference type="EMBL" id="KIW92352.1"/>
    </source>
</evidence>
<reference evidence="1" key="1">
    <citation type="submission" date="2015-01" db="EMBL/GenBank/DDBJ databases">
        <title>The Genome Sequence of Cladophialophora bantiana CBS 173.52.</title>
        <authorList>
            <consortium name="The Broad Institute Genomics Platform"/>
            <person name="Cuomo C."/>
            <person name="de Hoog S."/>
            <person name="Gorbushina A."/>
            <person name="Stielow B."/>
            <person name="Teixiera M."/>
            <person name="Abouelleil A."/>
            <person name="Chapman S.B."/>
            <person name="Priest M."/>
            <person name="Young S.K."/>
            <person name="Wortman J."/>
            <person name="Nusbaum C."/>
            <person name="Birren B."/>
        </authorList>
    </citation>
    <scope>NUCLEOTIDE SEQUENCE [LARGE SCALE GENOMIC DNA]</scope>
    <source>
        <strain evidence="1">CBS 173.52</strain>
    </source>
</reference>
<dbReference type="RefSeq" id="XP_016619021.1">
    <property type="nucleotide sequence ID" value="XM_016765071.1"/>
</dbReference>
<organism evidence="1 2">
    <name type="scientific">Cladophialophora bantiana (strain ATCC 10958 / CBS 173.52 / CDC B-1940 / NIH 8579)</name>
    <name type="common">Xylohypha bantiana</name>
    <dbReference type="NCBI Taxonomy" id="1442370"/>
    <lineage>
        <taxon>Eukaryota</taxon>
        <taxon>Fungi</taxon>
        <taxon>Dikarya</taxon>
        <taxon>Ascomycota</taxon>
        <taxon>Pezizomycotina</taxon>
        <taxon>Eurotiomycetes</taxon>
        <taxon>Chaetothyriomycetidae</taxon>
        <taxon>Chaetothyriales</taxon>
        <taxon>Herpotrichiellaceae</taxon>
        <taxon>Cladophialophora</taxon>
    </lineage>
</organism>
<proteinExistence type="predicted"/>
<sequence>MSKETFKGTFPRADRGRVYEKYEEKHREEILVMLREMDNKLGRCSISLGHTAFHYLFVERRISDVENISSELLRRVAEVDAVSYSSGQLNFDVSRTYLFLGAAQQEQGKLWEAWANLEASLNLRCRPVSVGERDPLLNAILEAWISVGTALGEDDRVAVWEQQQDAISCSLEQIDRRDR</sequence>
<evidence type="ECO:0000313" key="2">
    <source>
        <dbReference type="Proteomes" id="UP000053789"/>
    </source>
</evidence>
<keyword evidence="2" id="KW-1185">Reference proteome</keyword>
<gene>
    <name evidence="1" type="ORF">Z519_07336</name>
</gene>
<accession>A0A0D2G0T4</accession>
<dbReference type="HOGENOM" id="CLU_1503282_0_0_1"/>
<dbReference type="GeneID" id="27700264"/>
<protein>
    <recommendedName>
        <fullName evidence="3">MalT-like TPR region domain-containing protein</fullName>
    </recommendedName>
</protein>
<dbReference type="OrthoDB" id="3792344at2759"/>
<name>A0A0D2G0T4_CLAB1</name>